<keyword evidence="12" id="KW-1185">Reference proteome</keyword>
<dbReference type="EMBL" id="KZ819641">
    <property type="protein sequence ID" value="PWN87083.1"/>
    <property type="molecule type" value="Genomic_DNA"/>
</dbReference>
<evidence type="ECO:0000256" key="4">
    <source>
        <dbReference type="ARBA" id="ARBA00022692"/>
    </source>
</evidence>
<keyword evidence="8" id="KW-0732">Signal</keyword>
<dbReference type="AlphaFoldDB" id="A0A316YG34"/>
<accession>A0A316YG34</accession>
<dbReference type="FunCoup" id="A0A316YG34">
    <property type="interactions" value="487"/>
</dbReference>
<dbReference type="Pfam" id="PF23358">
    <property type="entry name" value="OST48_MD"/>
    <property type="match status" value="1"/>
</dbReference>
<evidence type="ECO:0000256" key="6">
    <source>
        <dbReference type="ARBA" id="ARBA00022989"/>
    </source>
</evidence>
<dbReference type="GO" id="GO:0018279">
    <property type="term" value="P:protein N-linked glycosylation via asparagine"/>
    <property type="evidence" value="ECO:0007669"/>
    <property type="project" value="UniProtKB-UniRule"/>
</dbReference>
<evidence type="ECO:0000313" key="12">
    <source>
        <dbReference type="Proteomes" id="UP000245768"/>
    </source>
</evidence>
<dbReference type="RefSeq" id="XP_025374281.1">
    <property type="nucleotide sequence ID" value="XM_025519004.1"/>
</dbReference>
<evidence type="ECO:0000313" key="11">
    <source>
        <dbReference type="EMBL" id="PWN87083.1"/>
    </source>
</evidence>
<dbReference type="PANTHER" id="PTHR10830:SF0">
    <property type="entry name" value="DOLICHYL-DIPHOSPHOOLIGOSACCHARIDE--PROTEIN GLYCOSYLTRANSFERASE 48 KDA SUBUNIT"/>
    <property type="match status" value="1"/>
</dbReference>
<comment type="function">
    <text evidence="8">Subunit of the oligosaccharyl transferase (OST) complex that catalyzes the initial transfer of a defined glycan (Glc(3)Man(9)GlcNAc(2) in eukaryotes) from the lipid carrier dolichol-pyrophosphate to an asparagine residue within an Asn-X-Ser/Thr consensus motif in nascent polypeptide chains, the first step in protein N-glycosylation. N-glycosylation occurs cotranslationally and the complex associates with the Sec61 complex at the channel-forming translocon complex that mediates protein translocation across the endoplasmic reticulum (ER).</text>
</comment>
<comment type="subunit">
    <text evidence="8">Component of the oligosaccharyltransferase (OST) complex.</text>
</comment>
<dbReference type="InParanoid" id="A0A316YG34"/>
<evidence type="ECO:0000259" key="9">
    <source>
        <dbReference type="Pfam" id="PF03345"/>
    </source>
</evidence>
<keyword evidence="5 8" id="KW-0256">Endoplasmic reticulum</keyword>
<evidence type="ECO:0000256" key="5">
    <source>
        <dbReference type="ARBA" id="ARBA00022824"/>
    </source>
</evidence>
<comment type="subcellular location">
    <subcellularLocation>
        <location evidence="8">Endoplasmic reticulum membrane</location>
        <topology evidence="8">Single-pass type I membrane protein</topology>
    </subcellularLocation>
    <subcellularLocation>
        <location evidence="1">Membrane</location>
        <topology evidence="1">Single-pass type I membrane protein</topology>
    </subcellularLocation>
</comment>
<proteinExistence type="inferred from homology"/>
<keyword evidence="6 8" id="KW-1133">Transmembrane helix</keyword>
<dbReference type="InterPro" id="IPR055459">
    <property type="entry name" value="OST48_MD"/>
</dbReference>
<evidence type="ECO:0000256" key="3">
    <source>
        <dbReference type="ARBA" id="ARBA00008743"/>
    </source>
</evidence>
<reference evidence="11 12" key="1">
    <citation type="journal article" date="2018" name="Mol. Biol. Evol.">
        <title>Broad Genomic Sampling Reveals a Smut Pathogenic Ancestry of the Fungal Clade Ustilaginomycotina.</title>
        <authorList>
            <person name="Kijpornyongpan T."/>
            <person name="Mondo S.J."/>
            <person name="Barry K."/>
            <person name="Sandor L."/>
            <person name="Lee J."/>
            <person name="Lipzen A."/>
            <person name="Pangilinan J."/>
            <person name="LaButti K."/>
            <person name="Hainaut M."/>
            <person name="Henrissat B."/>
            <person name="Grigoriev I.V."/>
            <person name="Spatafora J.W."/>
            <person name="Aime M.C."/>
        </authorList>
    </citation>
    <scope>NUCLEOTIDE SEQUENCE [LARGE SCALE GENOMIC DNA]</scope>
    <source>
        <strain evidence="11 12">MCA 4198</strain>
    </source>
</reference>
<dbReference type="Pfam" id="PF03345">
    <property type="entry name" value="OST48_N"/>
    <property type="match status" value="1"/>
</dbReference>
<dbReference type="PANTHER" id="PTHR10830">
    <property type="entry name" value="DOLICHYL-DIPHOSPHOOLIGOSACCHARIDE--PROTEIN GLYCOSYLTRANSFERASE 48 KDA SUBUNIT"/>
    <property type="match status" value="1"/>
</dbReference>
<organism evidence="11 12">
    <name type="scientific">Acaromyces ingoldii</name>
    <dbReference type="NCBI Taxonomy" id="215250"/>
    <lineage>
        <taxon>Eukaryota</taxon>
        <taxon>Fungi</taxon>
        <taxon>Dikarya</taxon>
        <taxon>Basidiomycota</taxon>
        <taxon>Ustilaginomycotina</taxon>
        <taxon>Exobasidiomycetes</taxon>
        <taxon>Exobasidiales</taxon>
        <taxon>Cryptobasidiaceae</taxon>
        <taxon>Acaromyces</taxon>
    </lineage>
</organism>
<dbReference type="GeneID" id="37040920"/>
<keyword evidence="4 8" id="KW-0812">Transmembrane</keyword>
<dbReference type="Proteomes" id="UP000245768">
    <property type="component" value="Unassembled WGS sequence"/>
</dbReference>
<feature type="signal peptide" evidence="8">
    <location>
        <begin position="1"/>
        <end position="19"/>
    </location>
</feature>
<keyword evidence="7 8" id="KW-0472">Membrane</keyword>
<dbReference type="OrthoDB" id="29105at2759"/>
<name>A0A316YG34_9BASI</name>
<dbReference type="GO" id="GO:0008250">
    <property type="term" value="C:oligosaccharyltransferase complex"/>
    <property type="evidence" value="ECO:0007669"/>
    <property type="project" value="TreeGrafter"/>
</dbReference>
<feature type="domain" description="OST48 middle" evidence="10">
    <location>
        <begin position="334"/>
        <end position="490"/>
    </location>
</feature>
<evidence type="ECO:0000256" key="2">
    <source>
        <dbReference type="ARBA" id="ARBA00004922"/>
    </source>
</evidence>
<protein>
    <recommendedName>
        <fullName evidence="8">Dolichyl-diphosphooligosaccharide--protein glycosyltransferase subunit WBP1</fullName>
        <shortName evidence="8">Oligosaccharyl transferase subunit WBP1</shortName>
    </recommendedName>
</protein>
<gene>
    <name evidence="11" type="ORF">FA10DRAFT_234902</name>
</gene>
<evidence type="ECO:0000256" key="7">
    <source>
        <dbReference type="ARBA" id="ARBA00023136"/>
    </source>
</evidence>
<dbReference type="STRING" id="215250.A0A316YG34"/>
<dbReference type="GO" id="GO:0016740">
    <property type="term" value="F:transferase activity"/>
    <property type="evidence" value="ECO:0007669"/>
    <property type="project" value="UniProtKB-KW"/>
</dbReference>
<evidence type="ECO:0000259" key="10">
    <source>
        <dbReference type="Pfam" id="PF23358"/>
    </source>
</evidence>
<evidence type="ECO:0000256" key="1">
    <source>
        <dbReference type="ARBA" id="ARBA00004479"/>
    </source>
</evidence>
<sequence>MLSAHCLLVVFLTAYLAAALASASATGPRTLVLLDATLDRSAYSTYFSALEKQGLELAFRTTKESTPTLTAHGEKSFDHLIVFAPEAKTLAADVTPQALVKFLKEDGNILFALSSNLAEQYRDLAREFDVEFDERGTRLVDHFSSLSSDPTHTSVLVQDGLDASLGPLFSAPAAVADPFLYKNGIVHRVGDNPLAFPILRPASLSYSFEGPLSEDEASSIDKLDSPDRELMLGSDADVSLISAFQLLNTDRRNPDQSPKRVGSAGRVAFVGSIEAFSNVAIDTKNIETKDGKSSWVTQNHGVIRVEGTSHERVRQSQTDIRESYEEFDAQDESQAKRVQNMYRIMDTVTFNIDLSQHTPAGWTPAPNDLDLQVSLVMLDPYVTTNLTARGQLATTAPSSGNLSQKSLDRTPRSTRYSSTFRLPDKHGVYTFVVDWKRHGWSYVNTRDTTPVRPLNSDEHPRFLHAAFPYVAGAASTVTAFLLFSLLWITSDDQGGKDKRKEE</sequence>
<keyword evidence="11" id="KW-0808">Transferase</keyword>
<dbReference type="InterPro" id="IPR005013">
    <property type="entry name" value="DDOST_48_kDa_subunit"/>
</dbReference>
<feature type="domain" description="OST48 N-terminal" evidence="9">
    <location>
        <begin position="29"/>
        <end position="251"/>
    </location>
</feature>
<comment type="similarity">
    <text evidence="3 8">Belongs to the DDOST 48 kDa subunit family.</text>
</comment>
<dbReference type="UniPathway" id="UPA00378"/>
<dbReference type="InterPro" id="IPR055457">
    <property type="entry name" value="OST48_N"/>
</dbReference>
<feature type="chain" id="PRO_5016195582" description="Dolichyl-diphosphooligosaccharide--protein glycosyltransferase subunit WBP1" evidence="8">
    <location>
        <begin position="20"/>
        <end position="502"/>
    </location>
</feature>
<feature type="transmembrane region" description="Helical" evidence="8">
    <location>
        <begin position="466"/>
        <end position="489"/>
    </location>
</feature>
<evidence type="ECO:0000256" key="8">
    <source>
        <dbReference type="RuleBase" id="RU361142"/>
    </source>
</evidence>
<comment type="pathway">
    <text evidence="2 8">Protein modification; protein glycosylation.</text>
</comment>